<dbReference type="PANTHER" id="PTHR23065">
    <property type="entry name" value="PROLINE-SERINE-THREONINE PHOSPHATASE INTERACTING PROTEIN 1"/>
    <property type="match status" value="1"/>
</dbReference>
<comment type="subcellular location">
    <subcellularLocation>
        <location evidence="2">Membrane</location>
        <location evidence="2">Clathrin-coated pit</location>
        <topology evidence="2">Peripheral membrane protein</topology>
        <orientation evidence="2">Cytoplasmic side</orientation>
    </subcellularLocation>
</comment>
<name>A0A8J1KIX5_XENLA</name>
<feature type="domain" description="MHD" evidence="11">
    <location>
        <begin position="510"/>
        <end position="778"/>
    </location>
</feature>
<evidence type="ECO:0000256" key="3">
    <source>
        <dbReference type="ARBA" id="ARBA00014150"/>
    </source>
</evidence>
<dbReference type="AlphaFoldDB" id="A0A8J1KIX5"/>
<evidence type="ECO:0000256" key="9">
    <source>
        <dbReference type="ARBA" id="ARBA00046739"/>
    </source>
</evidence>
<dbReference type="GO" id="GO:0005886">
    <property type="term" value="C:plasma membrane"/>
    <property type="evidence" value="ECO:0007669"/>
    <property type="project" value="TreeGrafter"/>
</dbReference>
<dbReference type="GO" id="GO:0048488">
    <property type="term" value="P:synaptic vesicle endocytosis"/>
    <property type="evidence" value="ECO:0007669"/>
    <property type="project" value="TreeGrafter"/>
</dbReference>
<evidence type="ECO:0000256" key="4">
    <source>
        <dbReference type="ARBA" id="ARBA00022553"/>
    </source>
</evidence>
<evidence type="ECO:0000256" key="6">
    <source>
        <dbReference type="ARBA" id="ARBA00023136"/>
    </source>
</evidence>
<dbReference type="PROSITE" id="PS51072">
    <property type="entry name" value="MHD"/>
    <property type="match status" value="1"/>
</dbReference>
<dbReference type="FunFam" id="2.60.40.1170:FF:000005">
    <property type="entry name" value="SH3-containing GRB2-like protein 3-interacting protein 1 isoform X3"/>
    <property type="match status" value="1"/>
</dbReference>
<keyword evidence="12" id="KW-1185">Reference proteome</keyword>
<dbReference type="GO" id="GO:0005905">
    <property type="term" value="C:clathrin-coated pit"/>
    <property type="evidence" value="ECO:0007669"/>
    <property type="project" value="UniProtKB-SubCell"/>
</dbReference>
<feature type="compositionally biased region" description="Low complexity" evidence="10">
    <location>
        <begin position="434"/>
        <end position="444"/>
    </location>
</feature>
<dbReference type="GO" id="GO:0030136">
    <property type="term" value="C:clathrin-coated vesicle"/>
    <property type="evidence" value="ECO:0007669"/>
    <property type="project" value="TreeGrafter"/>
</dbReference>
<feature type="region of interest" description="Disordered" evidence="10">
    <location>
        <begin position="1"/>
        <end position="91"/>
    </location>
</feature>
<keyword evidence="5" id="KW-0254">Endocytosis</keyword>
<feature type="compositionally biased region" description="Basic and acidic residues" evidence="10">
    <location>
        <begin position="333"/>
        <end position="348"/>
    </location>
</feature>
<evidence type="ECO:0000259" key="11">
    <source>
        <dbReference type="PROSITE" id="PS51072"/>
    </source>
</evidence>
<evidence type="ECO:0000256" key="2">
    <source>
        <dbReference type="ARBA" id="ARBA00004283"/>
    </source>
</evidence>
<feature type="compositionally biased region" description="Pro residues" evidence="10">
    <location>
        <begin position="213"/>
        <end position="228"/>
    </location>
</feature>
<feature type="compositionally biased region" description="Basic and acidic residues" evidence="10">
    <location>
        <begin position="16"/>
        <end position="34"/>
    </location>
</feature>
<comment type="function">
    <text evidence="1">May function in clathrin-mediated endocytosis. Has both a membrane binding/tubulating activity and the ability to recruit proteins essential to the formation of functional clathrin-coated pits. Has a preference for membranes enriched in phosphatidylserine and phosphoinositides and is required for the endocytosis of the transferrin receptor. May also bind tubulin. May play a role in the regulation of energy homeostasis.</text>
</comment>
<evidence type="ECO:0000256" key="7">
    <source>
        <dbReference type="ARBA" id="ARBA00023176"/>
    </source>
</evidence>
<feature type="compositionally biased region" description="Pro residues" evidence="10">
    <location>
        <begin position="409"/>
        <end position="427"/>
    </location>
</feature>
<evidence type="ECO:0000256" key="8">
    <source>
        <dbReference type="ARBA" id="ARBA00030485"/>
    </source>
</evidence>
<dbReference type="InterPro" id="IPR037984">
    <property type="entry name" value="SGIP1_MHD"/>
</dbReference>
<gene>
    <name evidence="13" type="primary">sgip1.S</name>
</gene>
<dbReference type="SUPFAM" id="SSF49447">
    <property type="entry name" value="Second domain of Mu2 adaptin subunit (ap50) of ap2 adaptor"/>
    <property type="match status" value="1"/>
</dbReference>
<sequence>MMEGLKKRTRKAFGIRKKEKDTDSTGSPDRDSSKKANGAPNGFYAEIDWERYNSPEVDEEGYSFRPDAEPGSTKGKHFYSSSESEEEQESCKKFNIRIKPLQAKDSLKSAATVDELKASIGNIALSPSPVRKSPRRSPGTLKRKVSREEIARPRRSTPTADLVSKKEPAELFGPPLESAFEGPNIDEQSEIWGPVQTPSTNEELPTLSRPYPSGTPPPIPPKNIPATPPRTSSPLPVGAVAVCHMTEPEVSEDHLPSISDLDNIFGPVLSPKSVIVNSEDKWVSFVDPSPEQISPVVSPERTADSPVLEAESPCEAPPSETSRNIPSPLNLEEVQKKIMEQEFIKDDLPETVASPKDFGLGQRATPPPPPPPTYRAVVSSPGPSPSSGCTSGTSSPARPATPLAICSTTPPPPPPRPPSRPKPPPAKPGVTDVSRPFSPPIHSSSPPPTAPLARAESTSSISSATSLSAATTPTVEGDSFVDKRPSCDRHEPPTGSSRGPSPLTMGAQDTLPVAAAFTETVNAYFKGADSNKCIVKITGEMVLSFPAGITRHFSNNPAPAALTFRITNYNRLEHVLPNPQLLCCDNAQSVPNMKEFWVNMPNLMTHLKKVSEQKPQATYYNVDMLKYQVSAQGLQSTPLNLAVSWRCEPSSTDLRLDYKYNPDAMTTPVALNNVQFIVNIDGSVTKLQAVLPPAVWSAEQQRILWKIPDISQKSENGGVGSLLARFQLSEGPNKPAPLAVQFTSEGTTLSGCDIELVGGGYRFSLVKKRFAAGKYLADV</sequence>
<evidence type="ECO:0000256" key="1">
    <source>
        <dbReference type="ARBA" id="ARBA00003346"/>
    </source>
</evidence>
<evidence type="ECO:0000256" key="5">
    <source>
        <dbReference type="ARBA" id="ARBA00022583"/>
    </source>
</evidence>
<dbReference type="RefSeq" id="XP_041417295.1">
    <property type="nucleotide sequence ID" value="XM_041561361.1"/>
</dbReference>
<reference evidence="13" key="1">
    <citation type="submission" date="2025-08" db="UniProtKB">
        <authorList>
            <consortium name="RefSeq"/>
        </authorList>
    </citation>
    <scope>IDENTIFICATION</scope>
    <source>
        <strain evidence="13">J_2021</strain>
        <tissue evidence="13">Erythrocytes</tissue>
    </source>
</reference>
<feature type="compositionally biased region" description="Low complexity" evidence="10">
    <location>
        <begin position="451"/>
        <end position="474"/>
    </location>
</feature>
<dbReference type="InterPro" id="IPR018808">
    <property type="entry name" value="Muniscin_C"/>
</dbReference>
<dbReference type="InterPro" id="IPR028565">
    <property type="entry name" value="MHD"/>
</dbReference>
<dbReference type="CDD" id="cd09266">
    <property type="entry name" value="SGIP1_MHD"/>
    <property type="match status" value="1"/>
</dbReference>
<dbReference type="Pfam" id="PF10291">
    <property type="entry name" value="muHD"/>
    <property type="match status" value="1"/>
</dbReference>
<organism evidence="12 13">
    <name type="scientific">Xenopus laevis</name>
    <name type="common">African clawed frog</name>
    <dbReference type="NCBI Taxonomy" id="8355"/>
    <lineage>
        <taxon>Eukaryota</taxon>
        <taxon>Metazoa</taxon>
        <taxon>Chordata</taxon>
        <taxon>Craniata</taxon>
        <taxon>Vertebrata</taxon>
        <taxon>Euteleostomi</taxon>
        <taxon>Amphibia</taxon>
        <taxon>Batrachia</taxon>
        <taxon>Anura</taxon>
        <taxon>Pipoidea</taxon>
        <taxon>Pipidae</taxon>
        <taxon>Xenopodinae</taxon>
        <taxon>Xenopus</taxon>
        <taxon>Xenopus</taxon>
    </lineage>
</organism>
<feature type="compositionally biased region" description="Low complexity" evidence="10">
    <location>
        <begin position="309"/>
        <end position="320"/>
    </location>
</feature>
<dbReference type="Gene3D" id="2.60.40.1170">
    <property type="entry name" value="Mu homology domain, subdomain B"/>
    <property type="match status" value="2"/>
</dbReference>
<comment type="subunit">
    <text evidence="9">Interacts with proteins essential or regulating the formation of functional clathrin-coated pits. Interacts with CANX. Interacts with AP2A1. Interacts with EPS15. Interacts with SH3GL3. Interacts with AMPH. Interacts with ITSN1 (via SH3 domains). Interacts with and REPS1.</text>
</comment>
<evidence type="ECO:0000256" key="10">
    <source>
        <dbReference type="SAM" id="MobiDB-lite"/>
    </source>
</evidence>
<dbReference type="PRINTS" id="PR01217">
    <property type="entry name" value="PRICHEXTENSN"/>
</dbReference>
<keyword evidence="7" id="KW-0168">Coated pit</keyword>
<keyword evidence="4" id="KW-0597">Phosphoprotein</keyword>
<evidence type="ECO:0000313" key="12">
    <source>
        <dbReference type="Proteomes" id="UP000186698"/>
    </source>
</evidence>
<dbReference type="CTD" id="108715523"/>
<protein>
    <recommendedName>
        <fullName evidence="3">SH3-containing GRB2-like protein 3-interacting protein 1</fullName>
    </recommendedName>
    <alternativeName>
        <fullName evidence="8">Endophilin-3-interacting protein</fullName>
    </alternativeName>
</protein>
<dbReference type="Proteomes" id="UP000186698">
    <property type="component" value="Chromosome 4S"/>
</dbReference>
<proteinExistence type="predicted"/>
<feature type="region of interest" description="Disordered" evidence="10">
    <location>
        <begin position="286"/>
        <end position="507"/>
    </location>
</feature>
<feature type="region of interest" description="Disordered" evidence="10">
    <location>
        <begin position="123"/>
        <end position="235"/>
    </location>
</feature>
<feature type="compositionally biased region" description="Low complexity" evidence="10">
    <location>
        <begin position="379"/>
        <end position="396"/>
    </location>
</feature>
<dbReference type="InterPro" id="IPR036168">
    <property type="entry name" value="AP2_Mu_C_sf"/>
</dbReference>
<dbReference type="GeneID" id="108715523"/>
<dbReference type="PANTHER" id="PTHR23065:SF8">
    <property type="entry name" value="F-BAR DOMAIN ONLY PROTEIN 2"/>
    <property type="match status" value="1"/>
</dbReference>
<dbReference type="GO" id="GO:0098793">
    <property type="term" value="C:presynapse"/>
    <property type="evidence" value="ECO:0007669"/>
    <property type="project" value="GOC"/>
</dbReference>
<feature type="compositionally biased region" description="Basic and acidic residues" evidence="10">
    <location>
        <begin position="480"/>
        <end position="492"/>
    </location>
</feature>
<keyword evidence="6" id="KW-0472">Membrane</keyword>
<dbReference type="GO" id="GO:0048268">
    <property type="term" value="P:clathrin coat assembly"/>
    <property type="evidence" value="ECO:0007669"/>
    <property type="project" value="TreeGrafter"/>
</dbReference>
<accession>A0A8J1KIX5</accession>
<dbReference type="GO" id="GO:0072583">
    <property type="term" value="P:clathrin-dependent endocytosis"/>
    <property type="evidence" value="ECO:0007669"/>
    <property type="project" value="InterPro"/>
</dbReference>
<evidence type="ECO:0000313" key="13">
    <source>
        <dbReference type="RefSeq" id="XP_041417295.1"/>
    </source>
</evidence>